<feature type="domain" description="DUF1648" evidence="2">
    <location>
        <begin position="14"/>
        <end position="59"/>
    </location>
</feature>
<dbReference type="InterPro" id="IPR012867">
    <property type="entry name" value="DUF1648"/>
</dbReference>
<proteinExistence type="predicted"/>
<comment type="caution">
    <text evidence="3">The sequence shown here is derived from an EMBL/GenBank/DDBJ whole genome shotgun (WGS) entry which is preliminary data.</text>
</comment>
<sequence>MNKIKILTLTSFVMYIILIIYTLVLNKRLPQNVPIHYDVTGSADNYSHKLILLVITVLMLIIWLILYLSTRFYENMVEFMQYDYSKNEIYRTKLVLCILNLEISVYIMVQGVNQLTEMVYQYYINQFIINSLSIVIVVMTLIIVCIKEIKHRKK</sequence>
<dbReference type="EMBL" id="AEUN01000459">
    <property type="protein sequence ID" value="EHJ07574.1"/>
    <property type="molecule type" value="Genomic_DNA"/>
</dbReference>
<keyword evidence="4" id="KW-1185">Reference proteome</keyword>
<feature type="transmembrane region" description="Helical" evidence="1">
    <location>
        <begin position="89"/>
        <end position="107"/>
    </location>
</feature>
<dbReference type="Proteomes" id="UP000005413">
    <property type="component" value="Unassembled WGS sequence"/>
</dbReference>
<feature type="transmembrane region" description="Helical" evidence="1">
    <location>
        <begin position="46"/>
        <end position="68"/>
    </location>
</feature>
<reference evidence="3 4" key="1">
    <citation type="journal article" date="2012" name="BMC Genomics">
        <title>Comparative genomic analysis of the genus Staphylococcus including Staphylococcus aureus and its newly described sister species Staphylococcus simiae.</title>
        <authorList>
            <person name="Suzuki H."/>
            <person name="Lefebure T."/>
            <person name="Pavinski Bitar P."/>
            <person name="Stanhope M.J."/>
        </authorList>
    </citation>
    <scope>NUCLEOTIDE SEQUENCE [LARGE SCALE GENOMIC DNA]</scope>
    <source>
        <strain evidence="3 4">CCM 7213</strain>
    </source>
</reference>
<protein>
    <recommendedName>
        <fullName evidence="2">DUF1648 domain-containing protein</fullName>
    </recommendedName>
</protein>
<dbReference type="RefSeq" id="WP_002464422.1">
    <property type="nucleotide sequence ID" value="NZ_AEUN01000459.1"/>
</dbReference>
<keyword evidence="1" id="KW-0812">Transmembrane</keyword>
<keyword evidence="1" id="KW-1133">Transmembrane helix</keyword>
<name>G5JJR7_9STAP</name>
<accession>G5JJR7</accession>
<dbReference type="OrthoDB" id="9808690at2"/>
<keyword evidence="1" id="KW-0472">Membrane</keyword>
<evidence type="ECO:0000313" key="3">
    <source>
        <dbReference type="EMBL" id="EHJ07574.1"/>
    </source>
</evidence>
<evidence type="ECO:0000313" key="4">
    <source>
        <dbReference type="Proteomes" id="UP000005413"/>
    </source>
</evidence>
<dbReference type="AlphaFoldDB" id="G5JJR7"/>
<gene>
    <name evidence="3" type="ORF">SS7213T_08632</name>
</gene>
<feature type="transmembrane region" description="Helical" evidence="1">
    <location>
        <begin position="7"/>
        <end position="26"/>
    </location>
</feature>
<evidence type="ECO:0000256" key="1">
    <source>
        <dbReference type="SAM" id="Phobius"/>
    </source>
</evidence>
<feature type="transmembrane region" description="Helical" evidence="1">
    <location>
        <begin position="127"/>
        <end position="146"/>
    </location>
</feature>
<dbReference type="Pfam" id="PF07853">
    <property type="entry name" value="DUF1648"/>
    <property type="match status" value="1"/>
</dbReference>
<organism evidence="3 4">
    <name type="scientific">Staphylococcus simiae CCM 7213 = CCUG 51256</name>
    <dbReference type="NCBI Taxonomy" id="911238"/>
    <lineage>
        <taxon>Bacteria</taxon>
        <taxon>Bacillati</taxon>
        <taxon>Bacillota</taxon>
        <taxon>Bacilli</taxon>
        <taxon>Bacillales</taxon>
        <taxon>Staphylococcaceae</taxon>
        <taxon>Staphylococcus</taxon>
    </lineage>
</organism>
<evidence type="ECO:0000259" key="2">
    <source>
        <dbReference type="Pfam" id="PF07853"/>
    </source>
</evidence>
<dbReference type="PATRIC" id="fig|911238.3.peg.1500"/>